<protein>
    <submittedName>
        <fullName evidence="2">Uncharacterized protein</fullName>
    </submittedName>
</protein>
<evidence type="ECO:0000313" key="2">
    <source>
        <dbReference type="EMBL" id="JAC81133.1"/>
    </source>
</evidence>
<gene>
    <name evidence="2" type="ORF">TSPGSL018_8613</name>
</gene>
<feature type="non-terminal residue" evidence="2">
    <location>
        <position position="1"/>
    </location>
</feature>
<feature type="compositionally biased region" description="Gly residues" evidence="1">
    <location>
        <begin position="26"/>
        <end position="37"/>
    </location>
</feature>
<accession>A0A061SA87</accession>
<feature type="region of interest" description="Disordered" evidence="1">
    <location>
        <begin position="1"/>
        <end position="50"/>
    </location>
</feature>
<evidence type="ECO:0000256" key="1">
    <source>
        <dbReference type="SAM" id="MobiDB-lite"/>
    </source>
</evidence>
<reference evidence="2" key="1">
    <citation type="submission" date="2014-05" db="EMBL/GenBank/DDBJ databases">
        <title>The transcriptome of the halophilic microalga Tetraselmis sp. GSL018 isolated from the Great Salt Lake, Utah.</title>
        <authorList>
            <person name="Jinkerson R.E."/>
            <person name="D'Adamo S."/>
            <person name="Posewitz M.C."/>
        </authorList>
    </citation>
    <scope>NUCLEOTIDE SEQUENCE</scope>
    <source>
        <strain evidence="2">GSL018</strain>
    </source>
</reference>
<organism evidence="2">
    <name type="scientific">Tetraselmis sp. GSL018</name>
    <dbReference type="NCBI Taxonomy" id="582737"/>
    <lineage>
        <taxon>Eukaryota</taxon>
        <taxon>Viridiplantae</taxon>
        <taxon>Chlorophyta</taxon>
        <taxon>core chlorophytes</taxon>
        <taxon>Chlorodendrophyceae</taxon>
        <taxon>Chlorodendrales</taxon>
        <taxon>Chlorodendraceae</taxon>
        <taxon>Tetraselmis</taxon>
    </lineage>
</organism>
<sequence length="136" mass="14047">HMPSPTASTFPPFRPLCASPSSLSEPGGGGASGGQGRGRPNEAAGEAGEPVRLRSDGLYVGQAVDHDLALLPPFPLLSVHGPAGGRRESCIGHRLPQAPSERPAMSRASGGLTVPRRERHGRRGRPAPRQVGRGGL</sequence>
<feature type="region of interest" description="Disordered" evidence="1">
    <location>
        <begin position="83"/>
        <end position="136"/>
    </location>
</feature>
<name>A0A061SA87_9CHLO</name>
<proteinExistence type="predicted"/>
<feature type="compositionally biased region" description="Basic residues" evidence="1">
    <location>
        <begin position="117"/>
        <end position="126"/>
    </location>
</feature>
<dbReference type="EMBL" id="GBEZ01004051">
    <property type="protein sequence ID" value="JAC81133.1"/>
    <property type="molecule type" value="Transcribed_RNA"/>
</dbReference>
<dbReference type="AlphaFoldDB" id="A0A061SA87"/>